<feature type="domain" description="Fatty acyl-CoA reductase C-terminal" evidence="6">
    <location>
        <begin position="957"/>
        <end position="1015"/>
    </location>
</feature>
<evidence type="ECO:0000313" key="8">
    <source>
        <dbReference type="EMBL" id="CAH2063948.1"/>
    </source>
</evidence>
<proteinExistence type="inferred from homology"/>
<dbReference type="GO" id="GO:0102965">
    <property type="term" value="F:alcohol-forming long-chain fatty acyl-CoA reductase activity"/>
    <property type="evidence" value="ECO:0007669"/>
    <property type="project" value="UniProtKB-EC"/>
</dbReference>
<dbReference type="CDD" id="cd09071">
    <property type="entry name" value="FAR_C"/>
    <property type="match status" value="3"/>
</dbReference>
<dbReference type="Proteomes" id="UP000836841">
    <property type="component" value="Chromosome 5"/>
</dbReference>
<name>A0AAU9SD52_THLAR</name>
<dbReference type="GO" id="GO:0035336">
    <property type="term" value="P:long-chain fatty-acyl-CoA metabolic process"/>
    <property type="evidence" value="ECO:0007669"/>
    <property type="project" value="TreeGrafter"/>
</dbReference>
<keyword evidence="3 4" id="KW-0443">Lipid metabolism</keyword>
<evidence type="ECO:0000256" key="2">
    <source>
        <dbReference type="ARBA" id="ARBA00022516"/>
    </source>
</evidence>
<organism evidence="8 9">
    <name type="scientific">Thlaspi arvense</name>
    <name type="common">Field penny-cress</name>
    <dbReference type="NCBI Taxonomy" id="13288"/>
    <lineage>
        <taxon>Eukaryota</taxon>
        <taxon>Viridiplantae</taxon>
        <taxon>Streptophyta</taxon>
        <taxon>Embryophyta</taxon>
        <taxon>Tracheophyta</taxon>
        <taxon>Spermatophyta</taxon>
        <taxon>Magnoliopsida</taxon>
        <taxon>eudicotyledons</taxon>
        <taxon>Gunneridae</taxon>
        <taxon>Pentapetalae</taxon>
        <taxon>rosids</taxon>
        <taxon>malvids</taxon>
        <taxon>Brassicales</taxon>
        <taxon>Brassicaceae</taxon>
        <taxon>Thlaspideae</taxon>
        <taxon>Thlaspi</taxon>
    </lineage>
</organism>
<protein>
    <recommendedName>
        <fullName evidence="4">Fatty acyl-CoA reductase</fullName>
        <ecNumber evidence="4">1.2.1.84</ecNumber>
    </recommendedName>
</protein>
<comment type="catalytic activity">
    <reaction evidence="4">
        <text>a long-chain fatty acyl-CoA + 2 NADPH + 2 H(+) = a long-chain primary fatty alcohol + 2 NADP(+) + CoA</text>
        <dbReference type="Rhea" id="RHEA:52716"/>
        <dbReference type="ChEBI" id="CHEBI:15378"/>
        <dbReference type="ChEBI" id="CHEBI:57287"/>
        <dbReference type="ChEBI" id="CHEBI:57783"/>
        <dbReference type="ChEBI" id="CHEBI:58349"/>
        <dbReference type="ChEBI" id="CHEBI:77396"/>
        <dbReference type="ChEBI" id="CHEBI:83139"/>
        <dbReference type="EC" id="1.2.1.84"/>
    </reaction>
</comment>
<dbReference type="GO" id="GO:0080019">
    <property type="term" value="F:alcohol-forming very long-chain fatty acyl-CoA reductase activity"/>
    <property type="evidence" value="ECO:0007669"/>
    <property type="project" value="InterPro"/>
</dbReference>
<dbReference type="SUPFAM" id="SSF51735">
    <property type="entry name" value="NAD(P)-binding Rossmann-fold domains"/>
    <property type="match status" value="3"/>
</dbReference>
<evidence type="ECO:0000313" key="9">
    <source>
        <dbReference type="Proteomes" id="UP000836841"/>
    </source>
</evidence>
<dbReference type="InterPro" id="IPR026055">
    <property type="entry name" value="FAR"/>
</dbReference>
<dbReference type="Gene3D" id="3.40.50.720">
    <property type="entry name" value="NAD(P)-binding Rossmann-like Domain"/>
    <property type="match status" value="3"/>
</dbReference>
<evidence type="ECO:0000256" key="5">
    <source>
        <dbReference type="SAM" id="MobiDB-lite"/>
    </source>
</evidence>
<dbReference type="GO" id="GO:0010345">
    <property type="term" value="P:suberin biosynthetic process"/>
    <property type="evidence" value="ECO:0007669"/>
    <property type="project" value="TreeGrafter"/>
</dbReference>
<evidence type="ECO:0000259" key="7">
    <source>
        <dbReference type="Pfam" id="PF07993"/>
    </source>
</evidence>
<dbReference type="CDD" id="cd05236">
    <property type="entry name" value="FAR-N_SDR_e"/>
    <property type="match status" value="3"/>
</dbReference>
<feature type="domain" description="Fatty acyl-CoA reductase C-terminal" evidence="6">
    <location>
        <begin position="1497"/>
        <end position="1566"/>
    </location>
</feature>
<dbReference type="InterPro" id="IPR036291">
    <property type="entry name" value="NAD(P)-bd_dom_sf"/>
</dbReference>
<evidence type="ECO:0000256" key="1">
    <source>
        <dbReference type="ARBA" id="ARBA00005928"/>
    </source>
</evidence>
<accession>A0AAU9SD52</accession>
<dbReference type="Pfam" id="PF03015">
    <property type="entry name" value="Sterile"/>
    <property type="match status" value="3"/>
</dbReference>
<keyword evidence="9" id="KW-1185">Reference proteome</keyword>
<reference evidence="8 9" key="1">
    <citation type="submission" date="2022-03" db="EMBL/GenBank/DDBJ databases">
        <authorList>
            <person name="Nunn A."/>
            <person name="Chopra R."/>
            <person name="Nunn A."/>
            <person name="Contreras Garrido A."/>
        </authorList>
    </citation>
    <scope>NUCLEOTIDE SEQUENCE [LARGE SCALE GENOMIC DNA]</scope>
</reference>
<feature type="domain" description="Fatty acyl-CoA reductase C-terminal" evidence="6">
    <location>
        <begin position="475"/>
        <end position="539"/>
    </location>
</feature>
<evidence type="ECO:0000259" key="6">
    <source>
        <dbReference type="Pfam" id="PF03015"/>
    </source>
</evidence>
<dbReference type="PANTHER" id="PTHR11011:SF66">
    <property type="entry name" value="FATTY ACYL-COA REDUCTASE 6, CHLOROPLASTIC"/>
    <property type="match status" value="1"/>
</dbReference>
<feature type="domain" description="Thioester reductase (TE)" evidence="7">
    <location>
        <begin position="568"/>
        <end position="857"/>
    </location>
</feature>
<evidence type="ECO:0000256" key="3">
    <source>
        <dbReference type="ARBA" id="ARBA00023098"/>
    </source>
</evidence>
<dbReference type="InterPro" id="IPR033640">
    <property type="entry name" value="FAR_C"/>
</dbReference>
<dbReference type="EC" id="1.2.1.84" evidence="4"/>
<dbReference type="InterPro" id="IPR013120">
    <property type="entry name" value="FAR_NAD-bd"/>
</dbReference>
<keyword evidence="4" id="KW-0521">NADP</keyword>
<comment type="similarity">
    <text evidence="1 4">Belongs to the fatty acyl-CoA reductase family.</text>
</comment>
<dbReference type="EMBL" id="OU466861">
    <property type="protein sequence ID" value="CAH2063948.1"/>
    <property type="molecule type" value="Genomic_DNA"/>
</dbReference>
<gene>
    <name evidence="8" type="ORF">TAV2_LOCUS17508</name>
</gene>
<feature type="region of interest" description="Disordered" evidence="5">
    <location>
        <begin position="1471"/>
        <end position="1492"/>
    </location>
</feature>
<dbReference type="PANTHER" id="PTHR11011">
    <property type="entry name" value="MALE STERILITY PROTEIN 2-RELATED"/>
    <property type="match status" value="1"/>
</dbReference>
<feature type="domain" description="Thioester reductase (TE)" evidence="7">
    <location>
        <begin position="84"/>
        <end position="376"/>
    </location>
</feature>
<sequence>MDITNLLVTSNAVKLDGVSFFSGKPNYFFTRRLSQTPRRVQTCCCYRESSLKAVTPFMMSETEAKSDGDGIGIFRFLKGKSYLVTGATGFLAKVLIEKLLRASPEIGKIFVLMKAKDQESANKRLYDEIISSDLFKLLKKKHGSSYEAFMKSKLIPVIGDIGEDNLGTESEIADKISEEIDVIISCAGRTTFDDRYDSALNVNALGPGRLLSFGKDCKKLKLFLHFSTAYVTGKKEGTVLETPLCIGENITSDLNIETEMKLASEAVRKFHGSEETKKLKELGIERAQSYGWENAYTFTKAMGESVINSKRGDLPVVIIRPSIIESSYTEPFPGWLQGIRMSAPLILAYGKDQISDLWGDYKSFCDIIPVDMVANAAIAAMAKHGYGNVTELKVYTVASSSHANPLRAGELMDFCHQHLCDSPFTDTVKDLERMKFHSSLEDFTSSVSNIIAKQEGEMGIGRGESHRTLSMKGKRKLKYLLSLAKTYQPYTFFQARFDDTNTRTLIQELSMEERKIFDFDSRCIDWEHYIVNVHLPAVTPFTMPERETKNDGDGIGILRFLKGKSYFVTGATGFLGKVLIEKMLRESPQIGKIFVLMKAKDQESANKRLYDELYLFKLLKQMHGSSYEAFMKSKLIPVVGDIGEDNLGIESEIAAKISDEVDVIISCAGRTTFDDRYDSALNVNALGPGRLLTFGKNCKKLKLFLHFSTAYVTGKKEGTVLETPLCIGENITSDLNIETELKLASEAVRKFHGSEEIKKMIELGIERAQHYGWENAYTFTKAMGESVIHNQRGDLPVVIIRPSCIESSYKEPFPGWLLGLRMTAPFILAYAEDLISDLWGDDQTFCDIIPVDMVANAAIAAMAKHGCGNVPGLKVYTVASSSHANFLRVGEYMDLCHQHLRDSPLTDTVKDFKRIKFHSSLEDFTSSVSNKIAKQEREMSTGRGESHTTLSMKGKRKLNYFVSLARTYKPYAFFHTRFDDTNTRSLIQELSMEERKMFDFDCRCIDWEHYIVNVHLPAKMSVTNLLATSNAVKFDTVSFFSGKPSYFLTRRLSQTPRRVQTCRSYRDSSLKAVTPFMMPETEAKSDGDGIGILRFLKGKSYLVTGATGFLAKVLIEKMLRESPQSGKIFVLMKAKNQESANKRLYDEIISSDLFKLLKQMHGSSYEAFMKSKLIPVIGDIGEDNLGIESEIAVKISDEIDVIISCAGRTTFDDRYDSALNVNALGPGRLLSFGKDCRKLKLFLHFSTAYVTGKKEGTVLETPLCIGENITSDLNIESELKLASEAVRNFHDSEEIKRMSELGIERAQHYGWENAYTFTKAMGESVIHNQRGDLPVVIIRPSIIESSYTEPFPGWLQGIRMTAPFILAYGKDLISDLWADYQSFCDIIPVDMVANAAIAAMAKHGGGNVPGLKVYTLTSSSHANPLRAGEFMDFCYQHLCDSPLTDTKLDLERIKFHSSLEDFTSSVSNKIAKQEREMSTGRGERGESRTTLSTKGKRKLKYFESLARTYQPYSFFQARFDDTNTRSLNHELSMEERKMFEFDCRCIDWEHYIVNVHLPGLKRELFRQRSSQRE</sequence>
<comment type="function">
    <text evidence="4">Catalyzes the reduction of fatty acyl-CoA to fatty alcohols.</text>
</comment>
<evidence type="ECO:0000256" key="4">
    <source>
        <dbReference type="RuleBase" id="RU363097"/>
    </source>
</evidence>
<dbReference type="Pfam" id="PF07993">
    <property type="entry name" value="NAD_binding_4"/>
    <property type="match status" value="3"/>
</dbReference>
<feature type="compositionally biased region" description="Basic and acidic residues" evidence="5">
    <location>
        <begin position="1471"/>
        <end position="1487"/>
    </location>
</feature>
<keyword evidence="2 4" id="KW-0444">Lipid biosynthesis</keyword>
<feature type="domain" description="Thioester reductase (TE)" evidence="7">
    <location>
        <begin position="1103"/>
        <end position="1395"/>
    </location>
</feature>
<keyword evidence="4" id="KW-0560">Oxidoreductase</keyword>